<dbReference type="Proteomes" id="UP000440773">
    <property type="component" value="Unassembled WGS sequence"/>
</dbReference>
<evidence type="ECO:0000313" key="1">
    <source>
        <dbReference type="EMBL" id="KAB5276325.1"/>
    </source>
</evidence>
<evidence type="ECO:0000313" key="2">
    <source>
        <dbReference type="Proteomes" id="UP000440773"/>
    </source>
</evidence>
<organism evidence="1 2">
    <name type="scientific">Bacteroides stercoris</name>
    <dbReference type="NCBI Taxonomy" id="46506"/>
    <lineage>
        <taxon>Bacteria</taxon>
        <taxon>Pseudomonadati</taxon>
        <taxon>Bacteroidota</taxon>
        <taxon>Bacteroidia</taxon>
        <taxon>Bacteroidales</taxon>
        <taxon>Bacteroidaceae</taxon>
        <taxon>Bacteroides</taxon>
    </lineage>
</organism>
<comment type="caution">
    <text evidence="1">The sequence shown here is derived from an EMBL/GenBank/DDBJ whole genome shotgun (WGS) entry which is preliminary data.</text>
</comment>
<gene>
    <name evidence="1" type="ORF">F9962_19165</name>
</gene>
<name>A0A7J5KXI3_BACSE</name>
<protein>
    <submittedName>
        <fullName evidence="1">Uncharacterized protein</fullName>
    </submittedName>
</protein>
<dbReference type="AlphaFoldDB" id="A0A7J5KXI3"/>
<dbReference type="EMBL" id="WCLP01000126">
    <property type="protein sequence ID" value="KAB5276325.1"/>
    <property type="molecule type" value="Genomic_DNA"/>
</dbReference>
<feature type="non-terminal residue" evidence="1">
    <location>
        <position position="116"/>
    </location>
</feature>
<sequence>MRHNNIVSAIEWLPEHLFTEEIVEAAVESKEIEVLSHIPGRFLTPGRIERIIAGSTESWHSFELRNIPEAYRSGAVCDYAMRKKPKNITAVPEAMVTREMAEAVIRNGRGDFDILA</sequence>
<accession>A0A7J5KXI3</accession>
<proteinExistence type="predicted"/>
<reference evidence="1 2" key="1">
    <citation type="journal article" date="2019" name="Nat. Med.">
        <title>A library of human gut bacterial isolates paired with longitudinal multiomics data enables mechanistic microbiome research.</title>
        <authorList>
            <person name="Poyet M."/>
            <person name="Groussin M."/>
            <person name="Gibbons S.M."/>
            <person name="Avila-Pacheco J."/>
            <person name="Jiang X."/>
            <person name="Kearney S.M."/>
            <person name="Perrotta A.R."/>
            <person name="Berdy B."/>
            <person name="Zhao S."/>
            <person name="Lieberman T.D."/>
            <person name="Swanson P.K."/>
            <person name="Smith M."/>
            <person name="Roesemann S."/>
            <person name="Alexander J.E."/>
            <person name="Rich S.A."/>
            <person name="Livny J."/>
            <person name="Vlamakis H."/>
            <person name="Clish C."/>
            <person name="Bullock K."/>
            <person name="Deik A."/>
            <person name="Scott J."/>
            <person name="Pierce K.A."/>
            <person name="Xavier R.J."/>
            <person name="Alm E.J."/>
        </authorList>
    </citation>
    <scope>NUCLEOTIDE SEQUENCE [LARGE SCALE GENOMIC DNA]</scope>
    <source>
        <strain evidence="1 2">BIOML-A17</strain>
    </source>
</reference>